<sequence length="25" mass="2678">MGSGFLVLTDVWGNVQSSMLNHGEV</sequence>
<keyword evidence="2" id="KW-1185">Reference proteome</keyword>
<evidence type="ECO:0000313" key="2">
    <source>
        <dbReference type="Proteomes" id="UP000593574"/>
    </source>
</evidence>
<gene>
    <name evidence="1" type="ORF">Golax_021155</name>
</gene>
<reference evidence="1 2" key="1">
    <citation type="journal article" date="2019" name="Genome Biol. Evol.">
        <title>Insights into the evolution of the New World diploid cottons (Gossypium, subgenus Houzingenia) based on genome sequencing.</title>
        <authorList>
            <person name="Grover C.E."/>
            <person name="Arick M.A. 2nd"/>
            <person name="Thrash A."/>
            <person name="Conover J.L."/>
            <person name="Sanders W.S."/>
            <person name="Peterson D.G."/>
            <person name="Frelichowski J.E."/>
            <person name="Scheffler J.A."/>
            <person name="Scheffler B.E."/>
            <person name="Wendel J.F."/>
        </authorList>
    </citation>
    <scope>NUCLEOTIDE SEQUENCE [LARGE SCALE GENOMIC DNA]</scope>
    <source>
        <strain evidence="1">4</strain>
        <tissue evidence="1">Leaf</tissue>
    </source>
</reference>
<organism evidence="1 2">
    <name type="scientific">Gossypium laxum</name>
    <dbReference type="NCBI Taxonomy" id="34288"/>
    <lineage>
        <taxon>Eukaryota</taxon>
        <taxon>Viridiplantae</taxon>
        <taxon>Streptophyta</taxon>
        <taxon>Embryophyta</taxon>
        <taxon>Tracheophyta</taxon>
        <taxon>Spermatophyta</taxon>
        <taxon>Magnoliopsida</taxon>
        <taxon>eudicotyledons</taxon>
        <taxon>Gunneridae</taxon>
        <taxon>Pentapetalae</taxon>
        <taxon>rosids</taxon>
        <taxon>malvids</taxon>
        <taxon>Malvales</taxon>
        <taxon>Malvaceae</taxon>
        <taxon>Malvoideae</taxon>
        <taxon>Gossypium</taxon>
    </lineage>
</organism>
<protein>
    <submittedName>
        <fullName evidence="1">Uncharacterized protein</fullName>
    </submittedName>
</protein>
<name>A0A7J9AK66_9ROSI</name>
<dbReference type="EMBL" id="JABEZV010000011">
    <property type="protein sequence ID" value="MBA0724466.1"/>
    <property type="molecule type" value="Genomic_DNA"/>
</dbReference>
<evidence type="ECO:0000313" key="1">
    <source>
        <dbReference type="EMBL" id="MBA0724466.1"/>
    </source>
</evidence>
<dbReference type="AlphaFoldDB" id="A0A7J9AK66"/>
<accession>A0A7J9AK66</accession>
<comment type="caution">
    <text evidence="1">The sequence shown here is derived from an EMBL/GenBank/DDBJ whole genome shotgun (WGS) entry which is preliminary data.</text>
</comment>
<proteinExistence type="predicted"/>
<dbReference type="Proteomes" id="UP000593574">
    <property type="component" value="Unassembled WGS sequence"/>
</dbReference>